<keyword evidence="1" id="KW-0812">Transmembrane</keyword>
<dbReference type="KEGG" id="fcs:TRV642_4410"/>
<organism evidence="2 3">
    <name type="scientific">Flavobacterium collinsii</name>
    <dbReference type="NCBI Taxonomy" id="1114861"/>
    <lineage>
        <taxon>Bacteria</taxon>
        <taxon>Pseudomonadati</taxon>
        <taxon>Bacteroidota</taxon>
        <taxon>Flavobacteriia</taxon>
        <taxon>Flavobacteriales</taxon>
        <taxon>Flavobacteriaceae</taxon>
        <taxon>Flavobacterium</taxon>
    </lineage>
</organism>
<name>A0A9W4X852_9FLAO</name>
<feature type="transmembrane region" description="Helical" evidence="1">
    <location>
        <begin position="48"/>
        <end position="68"/>
    </location>
</feature>
<dbReference type="EMBL" id="OX336425">
    <property type="protein sequence ID" value="CAI2769071.1"/>
    <property type="molecule type" value="Genomic_DNA"/>
</dbReference>
<feature type="transmembrane region" description="Helical" evidence="1">
    <location>
        <begin position="16"/>
        <end position="36"/>
    </location>
</feature>
<dbReference type="RefSeq" id="WP_263361535.1">
    <property type="nucleotide sequence ID" value="NZ_OX336425.1"/>
</dbReference>
<reference evidence="2" key="1">
    <citation type="submission" date="2022-09" db="EMBL/GenBank/DDBJ databases">
        <authorList>
            <person name="Duchaud E."/>
        </authorList>
    </citation>
    <scope>NUCLEOTIDE SEQUENCE</scope>
    <source>
        <strain evidence="2">TRV642</strain>
    </source>
</reference>
<sequence>MNTPILPLTINVKKKTVYGLIIFFCLLLLLSISFFWEGSRHLFTENYYCPELLIIGLVGTILLLIQLYRLIKILQLTNGFAKLSDSGIEFFENKYSGIGLVPWSALKGYSEEKKTLCIYAKESEIFINKITDIRTRKKAIKKSIGNRLLFSLNLTLIEYDEITLKKILHKKIEENNIEKNSISIHD</sequence>
<evidence type="ECO:0000313" key="3">
    <source>
        <dbReference type="Proteomes" id="UP001152749"/>
    </source>
</evidence>
<proteinExistence type="predicted"/>
<dbReference type="Proteomes" id="UP001152749">
    <property type="component" value="Chromosome"/>
</dbReference>
<keyword evidence="1" id="KW-1133">Transmembrane helix</keyword>
<keyword evidence="1" id="KW-0472">Membrane</keyword>
<protein>
    <submittedName>
        <fullName evidence="2">Uncharacterized protein</fullName>
    </submittedName>
</protein>
<evidence type="ECO:0000313" key="2">
    <source>
        <dbReference type="EMBL" id="CAI2769071.1"/>
    </source>
</evidence>
<evidence type="ECO:0000256" key="1">
    <source>
        <dbReference type="SAM" id="Phobius"/>
    </source>
</evidence>
<gene>
    <name evidence="2" type="ORF">TRV642_4410</name>
</gene>
<dbReference type="AlphaFoldDB" id="A0A9W4X852"/>
<accession>A0A9W4X852</accession>